<reference evidence="2" key="1">
    <citation type="submission" date="2009-08" db="EMBL/GenBank/DDBJ databases">
        <title>Annotation of Salpingoeca rosetta.</title>
        <authorList>
            <consortium name="The Broad Institute Genome Sequencing Platform"/>
            <person name="Russ C."/>
            <person name="Cuomo C."/>
            <person name="Burger G."/>
            <person name="Gray M.W."/>
            <person name="Holland P.W.H."/>
            <person name="King N."/>
            <person name="Lang F.B.F."/>
            <person name="Roger A.J."/>
            <person name="Ruiz-Trillo I."/>
            <person name="Young S.K."/>
            <person name="Zeng Q."/>
            <person name="Gargeya S."/>
            <person name="Alvarado L."/>
            <person name="Berlin A."/>
            <person name="Chapman S.B."/>
            <person name="Chen Z."/>
            <person name="Freedman E."/>
            <person name="Gellesch M."/>
            <person name="Goldberg J."/>
            <person name="Griggs A."/>
            <person name="Gujja S."/>
            <person name="Heilman E."/>
            <person name="Heiman D."/>
            <person name="Howarth C."/>
            <person name="Mehta T."/>
            <person name="Neiman D."/>
            <person name="Pearson M."/>
            <person name="Roberts A."/>
            <person name="Saif S."/>
            <person name="Shea T."/>
            <person name="Shenoy N."/>
            <person name="Sisk P."/>
            <person name="Stolte C."/>
            <person name="Sykes S."/>
            <person name="White J."/>
            <person name="Yandava C."/>
            <person name="Haas B."/>
            <person name="Nusbaum C."/>
            <person name="Birren B."/>
        </authorList>
    </citation>
    <scope>NUCLEOTIDE SEQUENCE [LARGE SCALE GENOMIC DNA]</scope>
    <source>
        <strain evidence="2">ATCC 50818</strain>
    </source>
</reference>
<keyword evidence="1" id="KW-0732">Signal</keyword>
<dbReference type="Gene3D" id="3.40.50.300">
    <property type="entry name" value="P-loop containing nucleotide triphosphate hydrolases"/>
    <property type="match status" value="1"/>
</dbReference>
<evidence type="ECO:0008006" key="4">
    <source>
        <dbReference type="Google" id="ProtNLM"/>
    </source>
</evidence>
<name>F2ULM7_SALR5</name>
<sequence>MRSAEAVAAAAGVVVLLLLASRQVVAGDAHDSDDKDSGNVLIIALGRSGSTLTTELLAAATKGFVFNEPWRRTATYARHYQIATADLPQHLQFWYQSMYDCTVFSNMTTLLRLVAYRHSCFGGFAHLDDDFPTRCTEHRLTKEDKAQLYQLCTRAPARIIKTIRFRNELMLMPKIEGLRIVHLIRRPFHIAKGQYLLGWPFKGQFSKAASAVLAQAHPQLSPHELNLGGIALDKTLDSPHIVVKYEDILAHGPDMLGQLVDFVMPHHSATEADITAVYRNVSQHTFVNFKKLDPLMRTAALLGDDEWERLALAHSKSCRHVYRRFGYMAPHLKVAPRNRTTTLDNMDR</sequence>
<accession>F2ULM7</accession>
<evidence type="ECO:0000256" key="1">
    <source>
        <dbReference type="SAM" id="SignalP"/>
    </source>
</evidence>
<protein>
    <recommendedName>
        <fullName evidence="4">Sulfotransferase domain-containing protein</fullName>
    </recommendedName>
</protein>
<evidence type="ECO:0000313" key="2">
    <source>
        <dbReference type="EMBL" id="EGD78027.1"/>
    </source>
</evidence>
<feature type="chain" id="PRO_5003288713" description="Sulfotransferase domain-containing protein" evidence="1">
    <location>
        <begin position="27"/>
        <end position="348"/>
    </location>
</feature>
<gene>
    <name evidence="2" type="ORF">PTSG_09664</name>
</gene>
<dbReference type="SUPFAM" id="SSF52540">
    <property type="entry name" value="P-loop containing nucleoside triphosphate hydrolases"/>
    <property type="match status" value="1"/>
</dbReference>
<dbReference type="AlphaFoldDB" id="F2ULM7"/>
<organism evidence="3">
    <name type="scientific">Salpingoeca rosetta (strain ATCC 50818 / BSB-021)</name>
    <dbReference type="NCBI Taxonomy" id="946362"/>
    <lineage>
        <taxon>Eukaryota</taxon>
        <taxon>Choanoflagellata</taxon>
        <taxon>Craspedida</taxon>
        <taxon>Salpingoecidae</taxon>
        <taxon>Salpingoeca</taxon>
    </lineage>
</organism>
<dbReference type="RefSeq" id="XP_004990089.1">
    <property type="nucleotide sequence ID" value="XM_004990032.1"/>
</dbReference>
<dbReference type="GeneID" id="16070640"/>
<dbReference type="Proteomes" id="UP000007799">
    <property type="component" value="Unassembled WGS sequence"/>
</dbReference>
<dbReference type="EMBL" id="GL832980">
    <property type="protein sequence ID" value="EGD78027.1"/>
    <property type="molecule type" value="Genomic_DNA"/>
</dbReference>
<dbReference type="InParanoid" id="F2ULM7"/>
<evidence type="ECO:0000313" key="3">
    <source>
        <dbReference type="Proteomes" id="UP000007799"/>
    </source>
</evidence>
<keyword evidence="3" id="KW-1185">Reference proteome</keyword>
<dbReference type="InterPro" id="IPR027417">
    <property type="entry name" value="P-loop_NTPase"/>
</dbReference>
<proteinExistence type="predicted"/>
<feature type="signal peptide" evidence="1">
    <location>
        <begin position="1"/>
        <end position="26"/>
    </location>
</feature>